<keyword evidence="7" id="KW-0732">Signal</keyword>
<dbReference type="InterPro" id="IPR051156">
    <property type="entry name" value="Mito/Outer_Membr_Metalloprot"/>
</dbReference>
<accession>A0A923KTV0</accession>
<feature type="domain" description="Peptidase M48" evidence="8">
    <location>
        <begin position="71"/>
        <end position="249"/>
    </location>
</feature>
<dbReference type="EMBL" id="JACOFZ010000003">
    <property type="protein sequence ID" value="MBC3881999.1"/>
    <property type="molecule type" value="Genomic_DNA"/>
</dbReference>
<evidence type="ECO:0000259" key="8">
    <source>
        <dbReference type="Pfam" id="PF01435"/>
    </source>
</evidence>
<dbReference type="PANTHER" id="PTHR22726">
    <property type="entry name" value="METALLOENDOPEPTIDASE OMA1"/>
    <property type="match status" value="1"/>
</dbReference>
<evidence type="ECO:0000256" key="6">
    <source>
        <dbReference type="RuleBase" id="RU003983"/>
    </source>
</evidence>
<dbReference type="Pfam" id="PF01435">
    <property type="entry name" value="Peptidase_M48"/>
    <property type="match status" value="1"/>
</dbReference>
<comment type="cofactor">
    <cofactor evidence="6">
        <name>Zn(2+)</name>
        <dbReference type="ChEBI" id="CHEBI:29105"/>
    </cofactor>
    <text evidence="6">Binds 1 zinc ion per subunit.</text>
</comment>
<keyword evidence="10" id="KW-1185">Reference proteome</keyword>
<keyword evidence="1 6" id="KW-0645">Protease</keyword>
<reference evidence="9" key="1">
    <citation type="submission" date="2020-08" db="EMBL/GenBank/DDBJ databases">
        <title>Novel species isolated from subtropical streams in China.</title>
        <authorList>
            <person name="Lu H."/>
        </authorList>
    </citation>
    <scope>NUCLEOTIDE SEQUENCE</scope>
    <source>
        <strain evidence="9">LX22W</strain>
    </source>
</reference>
<feature type="signal peptide" evidence="7">
    <location>
        <begin position="1"/>
        <end position="25"/>
    </location>
</feature>
<keyword evidence="3 6" id="KW-0378">Hydrolase</keyword>
<sequence length="261" mass="29656">MPSTFPMRRLFLKCSLGLWISEACAKTITTQSGSKWQLSPQLVAQGASKKYRVKVGELQQAYLLDTDVQLTERLQRIMAKLANQAAIDYRGSGHWQWEIHSSDQHDESSYSMAGGKIMISKPQVNALALNETELAMLIAHEMAHSLLLHNFAEDQEALRLFPAWLNQDFEEFETAIDDDDTLVTALAALGKQQEFEADLGGMELALKAGYPAKNLMTFFEKLKKRSAYPNFESRSHPAPAERLQRLRDWFQQQAQKNNLHQ</sequence>
<evidence type="ECO:0000256" key="1">
    <source>
        <dbReference type="ARBA" id="ARBA00022670"/>
    </source>
</evidence>
<dbReference type="GO" id="GO:0004222">
    <property type="term" value="F:metalloendopeptidase activity"/>
    <property type="evidence" value="ECO:0007669"/>
    <property type="project" value="InterPro"/>
</dbReference>
<dbReference type="GO" id="GO:0051603">
    <property type="term" value="P:proteolysis involved in protein catabolic process"/>
    <property type="evidence" value="ECO:0007669"/>
    <property type="project" value="TreeGrafter"/>
</dbReference>
<evidence type="ECO:0000313" key="9">
    <source>
        <dbReference type="EMBL" id="MBC3881999.1"/>
    </source>
</evidence>
<evidence type="ECO:0000256" key="5">
    <source>
        <dbReference type="ARBA" id="ARBA00023049"/>
    </source>
</evidence>
<protein>
    <submittedName>
        <fullName evidence="9">M48 family metalloprotease</fullName>
    </submittedName>
</protein>
<keyword evidence="5 6" id="KW-0482">Metalloprotease</keyword>
<organism evidence="9 10">
    <name type="scientific">Undibacterium nitidum</name>
    <dbReference type="NCBI Taxonomy" id="2762298"/>
    <lineage>
        <taxon>Bacteria</taxon>
        <taxon>Pseudomonadati</taxon>
        <taxon>Pseudomonadota</taxon>
        <taxon>Betaproteobacteria</taxon>
        <taxon>Burkholderiales</taxon>
        <taxon>Oxalobacteraceae</taxon>
        <taxon>Undibacterium</taxon>
    </lineage>
</organism>
<evidence type="ECO:0000256" key="3">
    <source>
        <dbReference type="ARBA" id="ARBA00022801"/>
    </source>
</evidence>
<dbReference type="RefSeq" id="WP_186916346.1">
    <property type="nucleotide sequence ID" value="NZ_JACOFZ010000003.1"/>
</dbReference>
<gene>
    <name evidence="9" type="ORF">H8K36_11470</name>
</gene>
<proteinExistence type="inferred from homology"/>
<name>A0A923KTV0_9BURK</name>
<dbReference type="AlphaFoldDB" id="A0A923KTV0"/>
<keyword evidence="4 6" id="KW-0862">Zinc</keyword>
<dbReference type="GO" id="GO:0046872">
    <property type="term" value="F:metal ion binding"/>
    <property type="evidence" value="ECO:0007669"/>
    <property type="project" value="UniProtKB-KW"/>
</dbReference>
<dbReference type="InterPro" id="IPR001915">
    <property type="entry name" value="Peptidase_M48"/>
</dbReference>
<evidence type="ECO:0000256" key="2">
    <source>
        <dbReference type="ARBA" id="ARBA00022723"/>
    </source>
</evidence>
<evidence type="ECO:0000256" key="4">
    <source>
        <dbReference type="ARBA" id="ARBA00022833"/>
    </source>
</evidence>
<evidence type="ECO:0000256" key="7">
    <source>
        <dbReference type="SAM" id="SignalP"/>
    </source>
</evidence>
<keyword evidence="2" id="KW-0479">Metal-binding</keyword>
<feature type="chain" id="PRO_5038078247" evidence="7">
    <location>
        <begin position="26"/>
        <end position="261"/>
    </location>
</feature>
<comment type="caution">
    <text evidence="9">The sequence shown here is derived from an EMBL/GenBank/DDBJ whole genome shotgun (WGS) entry which is preliminary data.</text>
</comment>
<dbReference type="Proteomes" id="UP000627446">
    <property type="component" value="Unassembled WGS sequence"/>
</dbReference>
<dbReference type="PANTHER" id="PTHR22726:SF1">
    <property type="entry name" value="METALLOENDOPEPTIDASE OMA1, MITOCHONDRIAL"/>
    <property type="match status" value="1"/>
</dbReference>
<evidence type="ECO:0000313" key="10">
    <source>
        <dbReference type="Proteomes" id="UP000627446"/>
    </source>
</evidence>
<dbReference type="GO" id="GO:0016020">
    <property type="term" value="C:membrane"/>
    <property type="evidence" value="ECO:0007669"/>
    <property type="project" value="TreeGrafter"/>
</dbReference>
<comment type="similarity">
    <text evidence="6">Belongs to the peptidase M48 family.</text>
</comment>